<protein>
    <submittedName>
        <fullName evidence="2">Uncharacterized protein</fullName>
    </submittedName>
</protein>
<dbReference type="AlphaFoldDB" id="A0A852T0R8"/>
<feature type="transmembrane region" description="Helical" evidence="1">
    <location>
        <begin position="25"/>
        <end position="48"/>
    </location>
</feature>
<keyword evidence="1" id="KW-1133">Transmembrane helix</keyword>
<name>A0A852T0R8_9MICO</name>
<dbReference type="Proteomes" id="UP000589620">
    <property type="component" value="Unassembled WGS sequence"/>
</dbReference>
<reference evidence="2 3" key="1">
    <citation type="submission" date="2020-07" db="EMBL/GenBank/DDBJ databases">
        <title>Sequencing the genomes of 1000 actinobacteria strains.</title>
        <authorList>
            <person name="Klenk H.-P."/>
        </authorList>
    </citation>
    <scope>NUCLEOTIDE SEQUENCE [LARGE SCALE GENOMIC DNA]</scope>
    <source>
        <strain evidence="2 3">DSM 23871</strain>
    </source>
</reference>
<evidence type="ECO:0000313" key="3">
    <source>
        <dbReference type="Proteomes" id="UP000589620"/>
    </source>
</evidence>
<keyword evidence="1" id="KW-0472">Membrane</keyword>
<gene>
    <name evidence="2" type="ORF">BJ963_002655</name>
</gene>
<comment type="caution">
    <text evidence="2">The sequence shown here is derived from an EMBL/GenBank/DDBJ whole genome shotgun (WGS) entry which is preliminary data.</text>
</comment>
<organism evidence="2 3">
    <name type="scientific">Leifsonia soli</name>
    <dbReference type="NCBI Taxonomy" id="582665"/>
    <lineage>
        <taxon>Bacteria</taxon>
        <taxon>Bacillati</taxon>
        <taxon>Actinomycetota</taxon>
        <taxon>Actinomycetes</taxon>
        <taxon>Micrococcales</taxon>
        <taxon>Microbacteriaceae</taxon>
        <taxon>Leifsonia</taxon>
    </lineage>
</organism>
<proteinExistence type="predicted"/>
<dbReference type="EMBL" id="JACCBJ010000001">
    <property type="protein sequence ID" value="NYD75136.1"/>
    <property type="molecule type" value="Genomic_DNA"/>
</dbReference>
<evidence type="ECO:0000256" key="1">
    <source>
        <dbReference type="SAM" id="Phobius"/>
    </source>
</evidence>
<evidence type="ECO:0000313" key="2">
    <source>
        <dbReference type="EMBL" id="NYD75136.1"/>
    </source>
</evidence>
<dbReference type="RefSeq" id="WP_179457156.1">
    <property type="nucleotide sequence ID" value="NZ_BAAAPX010000001.1"/>
</dbReference>
<keyword evidence="3" id="KW-1185">Reference proteome</keyword>
<accession>A0A852T0R8</accession>
<keyword evidence="1" id="KW-0812">Transmembrane</keyword>
<sequence length="58" mass="6726">MTRGFTRELYHPTWKSPSFKRGHQAVIFFGSPIAWVVWVLFVAAAAVVESLAKRQRRH</sequence>